<organism evidence="1 2">
    <name type="scientific">Gigaspora margarita</name>
    <dbReference type="NCBI Taxonomy" id="4874"/>
    <lineage>
        <taxon>Eukaryota</taxon>
        <taxon>Fungi</taxon>
        <taxon>Fungi incertae sedis</taxon>
        <taxon>Mucoromycota</taxon>
        <taxon>Glomeromycotina</taxon>
        <taxon>Glomeromycetes</taxon>
        <taxon>Diversisporales</taxon>
        <taxon>Gigasporaceae</taxon>
        <taxon>Gigaspora</taxon>
    </lineage>
</organism>
<evidence type="ECO:0000313" key="1">
    <source>
        <dbReference type="EMBL" id="CAG8587263.1"/>
    </source>
</evidence>
<reference evidence="1 2" key="1">
    <citation type="submission" date="2021-06" db="EMBL/GenBank/DDBJ databases">
        <authorList>
            <person name="Kallberg Y."/>
            <person name="Tangrot J."/>
            <person name="Rosling A."/>
        </authorList>
    </citation>
    <scope>NUCLEOTIDE SEQUENCE [LARGE SCALE GENOMIC DNA]</scope>
    <source>
        <strain evidence="1 2">120-4 pot B 10/14</strain>
    </source>
</reference>
<dbReference type="EMBL" id="CAJVQB010002786">
    <property type="protein sequence ID" value="CAG8587263.1"/>
    <property type="molecule type" value="Genomic_DNA"/>
</dbReference>
<sequence>SLRDQKPQCIIAIASTTTDGDEVKRIVKGRNGSSLVKFKRPKIFHNYSISKGAVDINNQKYVLVV</sequence>
<protein>
    <submittedName>
        <fullName evidence="1">34039_t:CDS:1</fullName>
    </submittedName>
</protein>
<keyword evidence="2" id="KW-1185">Reference proteome</keyword>
<feature type="non-terminal residue" evidence="1">
    <location>
        <position position="1"/>
    </location>
</feature>
<dbReference type="Proteomes" id="UP000789901">
    <property type="component" value="Unassembled WGS sequence"/>
</dbReference>
<proteinExistence type="predicted"/>
<accession>A0ABN7UHS7</accession>
<name>A0ABN7UHS7_GIGMA</name>
<evidence type="ECO:0000313" key="2">
    <source>
        <dbReference type="Proteomes" id="UP000789901"/>
    </source>
</evidence>
<gene>
    <name evidence="1" type="ORF">GMARGA_LOCUS6235</name>
</gene>
<comment type="caution">
    <text evidence="1">The sequence shown here is derived from an EMBL/GenBank/DDBJ whole genome shotgun (WGS) entry which is preliminary data.</text>
</comment>